<dbReference type="InterPro" id="IPR025997">
    <property type="entry name" value="SBP_2_dom"/>
</dbReference>
<dbReference type="Proteomes" id="UP000319825">
    <property type="component" value="Unassembled WGS sequence"/>
</dbReference>
<evidence type="ECO:0000256" key="3">
    <source>
        <dbReference type="ARBA" id="ARBA00022729"/>
    </source>
</evidence>
<evidence type="ECO:0000313" key="6">
    <source>
        <dbReference type="EMBL" id="TWH70980.1"/>
    </source>
</evidence>
<organism evidence="6 7">
    <name type="scientific">Micromonospora olivasterospora</name>
    <dbReference type="NCBI Taxonomy" id="1880"/>
    <lineage>
        <taxon>Bacteria</taxon>
        <taxon>Bacillati</taxon>
        <taxon>Actinomycetota</taxon>
        <taxon>Actinomycetes</taxon>
        <taxon>Micromonosporales</taxon>
        <taxon>Micromonosporaceae</taxon>
        <taxon>Micromonospora</taxon>
    </lineage>
</organism>
<keyword evidence="3 4" id="KW-0732">Signal</keyword>
<protein>
    <submittedName>
        <fullName evidence="6">Ribose transport system substrate-binding protein</fullName>
    </submittedName>
</protein>
<sequence length="388" mass="40266">MRYARLAIAAAAAMVLLTACGENGPSGNRGSDADVAAVVAQAKKATEANFAGTDRELPESGPKAVPGKKVWAIACSLQGSGCALPAKGAAAAGKHLGWDVKVVDGKLDPKVYNQQIRAAIADKADAIMLFSVDCAATKGAISEAKAAGVVVFGANALDCDDKFAGGGERMFDGYLPWGENLDTYGQFLSTVVGPAIADWVIAETDGKAFVVELKQDDLAVTRHVGESFRARMAECSTCTVESIPYTSGDIFSGKLQGKTAAGLSKFPKANVVMSPLDANIPVGVGAAVEQARKAGRSDLLLAGHEGSPSSLKLLRSGVQNFAVGRPMTWLGWAAADSLNRLFAGGDVVDSGIGIKSMDSDSVPDVEEYDGNAGADAYQQNYIRIWQGK</sequence>
<reference evidence="6 7" key="1">
    <citation type="submission" date="2019-07" db="EMBL/GenBank/DDBJ databases">
        <title>R&amp;d 2014.</title>
        <authorList>
            <person name="Klenk H.-P."/>
        </authorList>
    </citation>
    <scope>NUCLEOTIDE SEQUENCE [LARGE SCALE GENOMIC DNA]</scope>
    <source>
        <strain evidence="6 7">DSM 43868</strain>
    </source>
</reference>
<evidence type="ECO:0000256" key="1">
    <source>
        <dbReference type="ARBA" id="ARBA00004196"/>
    </source>
</evidence>
<dbReference type="OrthoDB" id="3789223at2"/>
<evidence type="ECO:0000256" key="2">
    <source>
        <dbReference type="ARBA" id="ARBA00007639"/>
    </source>
</evidence>
<feature type="domain" description="Periplasmic binding protein" evidence="5">
    <location>
        <begin position="86"/>
        <end position="344"/>
    </location>
</feature>
<feature type="signal peptide" evidence="4">
    <location>
        <begin position="1"/>
        <end position="21"/>
    </location>
</feature>
<evidence type="ECO:0000256" key="4">
    <source>
        <dbReference type="SAM" id="SignalP"/>
    </source>
</evidence>
<dbReference type="GO" id="GO:0030313">
    <property type="term" value="C:cell envelope"/>
    <property type="evidence" value="ECO:0007669"/>
    <property type="project" value="UniProtKB-SubCell"/>
</dbReference>
<evidence type="ECO:0000259" key="5">
    <source>
        <dbReference type="Pfam" id="PF13407"/>
    </source>
</evidence>
<comment type="similarity">
    <text evidence="2">Belongs to the bacterial solute-binding protein 2 family.</text>
</comment>
<feature type="chain" id="PRO_5022056529" evidence="4">
    <location>
        <begin position="22"/>
        <end position="388"/>
    </location>
</feature>
<accession>A0A562IJ68</accession>
<dbReference type="GO" id="GO:0030246">
    <property type="term" value="F:carbohydrate binding"/>
    <property type="evidence" value="ECO:0007669"/>
    <property type="project" value="UniProtKB-ARBA"/>
</dbReference>
<proteinExistence type="inferred from homology"/>
<keyword evidence="7" id="KW-1185">Reference proteome</keyword>
<comment type="subcellular location">
    <subcellularLocation>
        <location evidence="1">Cell envelope</location>
    </subcellularLocation>
</comment>
<dbReference type="PANTHER" id="PTHR46847:SF2">
    <property type="entry name" value="ABC TRANSPORTER SUGAR-BINDING PROTEIN"/>
    <property type="match status" value="1"/>
</dbReference>
<dbReference type="PANTHER" id="PTHR46847">
    <property type="entry name" value="D-ALLOSE-BINDING PERIPLASMIC PROTEIN-RELATED"/>
    <property type="match status" value="1"/>
</dbReference>
<comment type="caution">
    <text evidence="6">The sequence shown here is derived from an EMBL/GenBank/DDBJ whole genome shotgun (WGS) entry which is preliminary data.</text>
</comment>
<name>A0A562IJ68_MICOL</name>
<dbReference type="PROSITE" id="PS51257">
    <property type="entry name" value="PROKAR_LIPOPROTEIN"/>
    <property type="match status" value="1"/>
</dbReference>
<dbReference type="Gene3D" id="3.40.50.2300">
    <property type="match status" value="2"/>
</dbReference>
<gene>
    <name evidence="6" type="ORF">JD77_06005</name>
</gene>
<dbReference type="Pfam" id="PF13407">
    <property type="entry name" value="Peripla_BP_4"/>
    <property type="match status" value="1"/>
</dbReference>
<dbReference type="InterPro" id="IPR028082">
    <property type="entry name" value="Peripla_BP_I"/>
</dbReference>
<dbReference type="EMBL" id="VLKE01000001">
    <property type="protein sequence ID" value="TWH70980.1"/>
    <property type="molecule type" value="Genomic_DNA"/>
</dbReference>
<dbReference type="SUPFAM" id="SSF53822">
    <property type="entry name" value="Periplasmic binding protein-like I"/>
    <property type="match status" value="1"/>
</dbReference>
<dbReference type="AlphaFoldDB" id="A0A562IJ68"/>
<evidence type="ECO:0000313" key="7">
    <source>
        <dbReference type="Proteomes" id="UP000319825"/>
    </source>
</evidence>